<comment type="subcellular location">
    <subcellularLocation>
        <location evidence="2">Cell membrane</location>
        <topology evidence="2">Multi-pass membrane protein</topology>
    </subcellularLocation>
</comment>
<evidence type="ECO:0000256" key="10">
    <source>
        <dbReference type="ARBA" id="ARBA00023012"/>
    </source>
</evidence>
<comment type="catalytic activity">
    <reaction evidence="1">
        <text>ATP + protein L-histidine = ADP + protein N-phospho-L-histidine.</text>
        <dbReference type="EC" id="2.7.13.3"/>
    </reaction>
</comment>
<protein>
    <recommendedName>
        <fullName evidence="3">histidine kinase</fullName>
        <ecNumber evidence="3">2.7.13.3</ecNumber>
    </recommendedName>
</protein>
<evidence type="ECO:0000256" key="3">
    <source>
        <dbReference type="ARBA" id="ARBA00012438"/>
    </source>
</evidence>
<keyword evidence="8 15" id="KW-0418">Kinase</keyword>
<gene>
    <name evidence="15" type="primary">ypdA_15</name>
    <name evidence="15" type="ORF">SK3146_04407</name>
</gene>
<dbReference type="EC" id="2.7.13.3" evidence="3"/>
<dbReference type="InterPro" id="IPR005467">
    <property type="entry name" value="His_kinase_dom"/>
</dbReference>
<keyword evidence="16" id="KW-1185">Reference proteome</keyword>
<dbReference type="InterPro" id="IPR003594">
    <property type="entry name" value="HATPase_dom"/>
</dbReference>
<dbReference type="CDD" id="cd18774">
    <property type="entry name" value="PDC2_HK_sensor"/>
    <property type="match status" value="1"/>
</dbReference>
<keyword evidence="6 15" id="KW-0808">Transferase</keyword>
<keyword evidence="11 12" id="KW-0472">Membrane</keyword>
<dbReference type="InterPro" id="IPR003660">
    <property type="entry name" value="HAMP_dom"/>
</dbReference>
<keyword evidence="4" id="KW-1003">Cell membrane</keyword>
<dbReference type="PROSITE" id="PS50109">
    <property type="entry name" value="HIS_KIN"/>
    <property type="match status" value="1"/>
</dbReference>
<dbReference type="Gene3D" id="3.30.565.10">
    <property type="entry name" value="Histidine kinase-like ATPase, C-terminal domain"/>
    <property type="match status" value="1"/>
</dbReference>
<dbReference type="SMART" id="SM00304">
    <property type="entry name" value="HAMP"/>
    <property type="match status" value="1"/>
</dbReference>
<keyword evidence="7" id="KW-0547">Nucleotide-binding</keyword>
<dbReference type="GO" id="GO:0004673">
    <property type="term" value="F:protein histidine kinase activity"/>
    <property type="evidence" value="ECO:0007669"/>
    <property type="project" value="UniProtKB-EC"/>
</dbReference>
<dbReference type="Gene3D" id="3.30.450.20">
    <property type="entry name" value="PAS domain"/>
    <property type="match status" value="2"/>
</dbReference>
<sequence length="607" mass="69049">MASRLLARFHHFLLGTSLQNKLIIFFLPLAIIPLSILGTFSYYKSSQVVQTQVCQTILESLSQVNYSLNYFVKDIEQLTMYIYSNREIQDVLSKSSDRPLAEKHQDEKRIQDLLETFLGFKSWNIAIYLLGENGDRYFTGNLLPSQYDDYNVNWGLFRKMSLAGGNVVWDTHYSMKKTEDFGIVLSSGRLLKKIETSQPLGYMIVDIMENALADKYNKAHLQPGGQMLLLDRGGYVISSTPSKHIVGTKLNEPYLDQVLAGSKGFFELQGVSGAPPAMVVYDTSEMTGFKLVSVVPIEMLTKESSSIRNLTLYVIICFGIVTFWLAYVLSVTITKPLRKLKSLMYLVENGNMDVAFPSKYRDEVGQLGLSFNKMLLRIKQLIDEVYKKQLMVQEAEIKAIQAQFNPHFLYNALDSINWMARIHKLPDISQTVVSLGELLRFSIRKGQPFIQVKEDMQQIRNFLVIQKMRYGDKLEAELEIDEEIEPLYTLKLLIQPLVENAVTHGLEVKPGKGHLSIRGRRVGDKVRFEVSDDGAGMPRERVERILSGKYEAPDGRSTGIGLENLRKRLELYFGGRYRLDIRSEEGQGTTVTVEIPVMRTAGEDQHV</sequence>
<evidence type="ECO:0000256" key="4">
    <source>
        <dbReference type="ARBA" id="ARBA00022475"/>
    </source>
</evidence>
<keyword evidence="12" id="KW-0812">Transmembrane</keyword>
<dbReference type="InterPro" id="IPR050640">
    <property type="entry name" value="Bact_2-comp_sensor_kinase"/>
</dbReference>
<feature type="domain" description="HAMP" evidence="14">
    <location>
        <begin position="331"/>
        <end position="383"/>
    </location>
</feature>
<dbReference type="Pfam" id="PF06580">
    <property type="entry name" value="His_kinase"/>
    <property type="match status" value="1"/>
</dbReference>
<evidence type="ECO:0000259" key="13">
    <source>
        <dbReference type="PROSITE" id="PS50109"/>
    </source>
</evidence>
<evidence type="ECO:0000256" key="8">
    <source>
        <dbReference type="ARBA" id="ARBA00022777"/>
    </source>
</evidence>
<accession>A0ABY4RUS2</accession>
<reference evidence="15" key="1">
    <citation type="submission" date="2018-02" db="EMBL/GenBank/DDBJ databases">
        <authorList>
            <person name="Kim S.-K."/>
            <person name="Jung H.-I."/>
            <person name="Lee S.-W."/>
        </authorList>
    </citation>
    <scope>NUCLEOTIDE SEQUENCE</scope>
    <source>
        <strain evidence="15">SK3146</strain>
    </source>
</reference>
<keyword evidence="5" id="KW-0597">Phosphoprotein</keyword>
<evidence type="ECO:0000256" key="5">
    <source>
        <dbReference type="ARBA" id="ARBA00022553"/>
    </source>
</evidence>
<evidence type="ECO:0000313" key="15">
    <source>
        <dbReference type="EMBL" id="UQZ85124.1"/>
    </source>
</evidence>
<evidence type="ECO:0000256" key="2">
    <source>
        <dbReference type="ARBA" id="ARBA00004651"/>
    </source>
</evidence>
<dbReference type="SUPFAM" id="SSF158472">
    <property type="entry name" value="HAMP domain-like"/>
    <property type="match status" value="1"/>
</dbReference>
<evidence type="ECO:0000256" key="1">
    <source>
        <dbReference type="ARBA" id="ARBA00000085"/>
    </source>
</evidence>
<dbReference type="PRINTS" id="PR00344">
    <property type="entry name" value="BCTRLSENSOR"/>
</dbReference>
<dbReference type="CDD" id="cd06225">
    <property type="entry name" value="HAMP"/>
    <property type="match status" value="1"/>
</dbReference>
<evidence type="ECO:0000256" key="6">
    <source>
        <dbReference type="ARBA" id="ARBA00022679"/>
    </source>
</evidence>
<dbReference type="RefSeq" id="WP_249860795.1">
    <property type="nucleotide sequence ID" value="NZ_CP027059.1"/>
</dbReference>
<keyword evidence="10" id="KW-0902">Two-component regulatory system</keyword>
<feature type="domain" description="Histidine kinase" evidence="13">
    <location>
        <begin position="490"/>
        <end position="599"/>
    </location>
</feature>
<dbReference type="SMART" id="SM00387">
    <property type="entry name" value="HATPase_c"/>
    <property type="match status" value="1"/>
</dbReference>
<dbReference type="EMBL" id="CP027059">
    <property type="protein sequence ID" value="UQZ85124.1"/>
    <property type="molecule type" value="Genomic_DNA"/>
</dbReference>
<dbReference type="Gene3D" id="6.10.340.10">
    <property type="match status" value="1"/>
</dbReference>
<feature type="transmembrane region" description="Helical" evidence="12">
    <location>
        <begin position="21"/>
        <end position="43"/>
    </location>
</feature>
<dbReference type="PANTHER" id="PTHR34220">
    <property type="entry name" value="SENSOR HISTIDINE KINASE YPDA"/>
    <property type="match status" value="1"/>
</dbReference>
<evidence type="ECO:0000256" key="9">
    <source>
        <dbReference type="ARBA" id="ARBA00022840"/>
    </source>
</evidence>
<evidence type="ECO:0000313" key="16">
    <source>
        <dbReference type="Proteomes" id="UP001057134"/>
    </source>
</evidence>
<dbReference type="SUPFAM" id="SSF55874">
    <property type="entry name" value="ATPase domain of HSP90 chaperone/DNA topoisomerase II/histidine kinase"/>
    <property type="match status" value="1"/>
</dbReference>
<dbReference type="InterPro" id="IPR010559">
    <property type="entry name" value="Sig_transdc_His_kin_internal"/>
</dbReference>
<organism evidence="15 16">
    <name type="scientific">Paenibacillus konkukensis</name>
    <dbReference type="NCBI Taxonomy" id="2020716"/>
    <lineage>
        <taxon>Bacteria</taxon>
        <taxon>Bacillati</taxon>
        <taxon>Bacillota</taxon>
        <taxon>Bacilli</taxon>
        <taxon>Bacillales</taxon>
        <taxon>Paenibacillaceae</taxon>
        <taxon>Paenibacillus</taxon>
    </lineage>
</organism>
<reference evidence="15" key="2">
    <citation type="journal article" date="2021" name="J Anim Sci Technol">
        <title>Complete genome sequence of Paenibacillus konkukensis sp. nov. SK3146 as a potential probiotic strain.</title>
        <authorList>
            <person name="Jung H.I."/>
            <person name="Park S."/>
            <person name="Niu K.M."/>
            <person name="Lee S.W."/>
            <person name="Kothari D."/>
            <person name="Yi K.J."/>
            <person name="Kim S.K."/>
        </authorList>
    </citation>
    <scope>NUCLEOTIDE SEQUENCE</scope>
    <source>
        <strain evidence="15">SK3146</strain>
    </source>
</reference>
<dbReference type="Pfam" id="PF02518">
    <property type="entry name" value="HATPase_c"/>
    <property type="match status" value="1"/>
</dbReference>
<evidence type="ECO:0000256" key="12">
    <source>
        <dbReference type="SAM" id="Phobius"/>
    </source>
</evidence>
<dbReference type="PROSITE" id="PS50885">
    <property type="entry name" value="HAMP"/>
    <property type="match status" value="1"/>
</dbReference>
<dbReference type="InterPro" id="IPR036890">
    <property type="entry name" value="HATPase_C_sf"/>
</dbReference>
<name>A0ABY4RUS2_9BACL</name>
<dbReference type="Proteomes" id="UP001057134">
    <property type="component" value="Chromosome"/>
</dbReference>
<evidence type="ECO:0000259" key="14">
    <source>
        <dbReference type="PROSITE" id="PS50885"/>
    </source>
</evidence>
<evidence type="ECO:0000256" key="7">
    <source>
        <dbReference type="ARBA" id="ARBA00022741"/>
    </source>
</evidence>
<dbReference type="Pfam" id="PF00672">
    <property type="entry name" value="HAMP"/>
    <property type="match status" value="1"/>
</dbReference>
<feature type="transmembrane region" description="Helical" evidence="12">
    <location>
        <begin position="310"/>
        <end position="334"/>
    </location>
</feature>
<keyword evidence="12" id="KW-1133">Transmembrane helix</keyword>
<proteinExistence type="predicted"/>
<dbReference type="PANTHER" id="PTHR34220:SF7">
    <property type="entry name" value="SENSOR HISTIDINE KINASE YPDA"/>
    <property type="match status" value="1"/>
</dbReference>
<dbReference type="InterPro" id="IPR004358">
    <property type="entry name" value="Sig_transdc_His_kin-like_C"/>
</dbReference>
<keyword evidence="9" id="KW-0067">ATP-binding</keyword>
<evidence type="ECO:0000256" key="11">
    <source>
        <dbReference type="ARBA" id="ARBA00023136"/>
    </source>
</evidence>